<evidence type="ECO:0000256" key="17">
    <source>
        <dbReference type="SAM" id="MobiDB-lite"/>
    </source>
</evidence>
<dbReference type="InterPro" id="IPR000719">
    <property type="entry name" value="Prot_kinase_dom"/>
</dbReference>
<keyword evidence="10 16" id="KW-0067">ATP-binding</keyword>
<dbReference type="Gene3D" id="1.10.510.10">
    <property type="entry name" value="Transferase(Phosphotransferase) domain 1"/>
    <property type="match status" value="1"/>
</dbReference>
<dbReference type="GO" id="GO:0004713">
    <property type="term" value="F:protein tyrosine kinase activity"/>
    <property type="evidence" value="ECO:0007669"/>
    <property type="project" value="UniProtKB-KW"/>
</dbReference>
<dbReference type="GO" id="GO:0005524">
    <property type="term" value="F:ATP binding"/>
    <property type="evidence" value="ECO:0007669"/>
    <property type="project" value="UniProtKB-UniRule"/>
</dbReference>
<dbReference type="InterPro" id="IPR008266">
    <property type="entry name" value="Tyr_kinase_AS"/>
</dbReference>
<dbReference type="InterPro" id="IPR017441">
    <property type="entry name" value="Protein_kinase_ATP_BS"/>
</dbReference>
<dbReference type="EMBL" id="CH940647">
    <property type="protein sequence ID" value="KRF84533.1"/>
    <property type="molecule type" value="Genomic_DNA"/>
</dbReference>
<reference evidence="20" key="3">
    <citation type="submission" date="2008-06" db="EMBL/GenBank/DDBJ databases">
        <authorList>
            <consortium name="FlyBase"/>
        </authorList>
    </citation>
    <scope>NUCLEOTIDE SEQUENCE</scope>
    <source>
        <strain evidence="20">TSC#15010-1051.87</strain>
    </source>
</reference>
<name>B4LBB7_DROVI</name>
<keyword evidence="8 16" id="KW-0547">Nucleotide-binding</keyword>
<accession>B4LBB7</accession>
<keyword evidence="4" id="KW-0963">Cytoplasm</keyword>
<dbReference type="PRINTS" id="PR00109">
    <property type="entry name" value="TYRKINASE"/>
</dbReference>
<evidence type="ECO:0000256" key="14">
    <source>
        <dbReference type="ARBA" id="ARBA00047899"/>
    </source>
</evidence>
<dbReference type="FunFam" id="1.10.510.10:FF:000080">
    <property type="entry name" value="Putative activated CDC42 kinase 1"/>
    <property type="match status" value="1"/>
</dbReference>
<keyword evidence="7" id="KW-0479">Metal-binding</keyword>
<evidence type="ECO:0000259" key="19">
    <source>
        <dbReference type="PROSITE" id="PS50030"/>
    </source>
</evidence>
<feature type="region of interest" description="Disordered" evidence="17">
    <location>
        <begin position="609"/>
        <end position="644"/>
    </location>
</feature>
<dbReference type="FunFam" id="3.30.200.20:FF:000107">
    <property type="entry name" value="Putative activated CDC42 kinase 1"/>
    <property type="match status" value="1"/>
</dbReference>
<dbReference type="InterPro" id="IPR020635">
    <property type="entry name" value="Tyr_kinase_cat_dom"/>
</dbReference>
<dbReference type="GO" id="GO:0004674">
    <property type="term" value="F:protein serine/threonine kinase activity"/>
    <property type="evidence" value="ECO:0007669"/>
    <property type="project" value="UniProtKB-KW"/>
</dbReference>
<feature type="compositionally biased region" description="Low complexity" evidence="17">
    <location>
        <begin position="98"/>
        <end position="108"/>
    </location>
</feature>
<dbReference type="InterPro" id="IPR011009">
    <property type="entry name" value="Kinase-like_dom_sf"/>
</dbReference>
<dbReference type="EMBL" id="CH940647">
    <property type="protein sequence ID" value="EDW69705.2"/>
    <property type="molecule type" value="Genomic_DNA"/>
</dbReference>
<feature type="domain" description="Protein kinase" evidence="18">
    <location>
        <begin position="124"/>
        <end position="384"/>
    </location>
</feature>
<dbReference type="GO" id="GO:0030136">
    <property type="term" value="C:clathrin-coated vesicle"/>
    <property type="evidence" value="ECO:0007669"/>
    <property type="project" value="UniProtKB-SubCell"/>
</dbReference>
<reference evidence="20" key="2">
    <citation type="journal article" date="2008" name="Bioinformatics">
        <title>Assembly reconciliation.</title>
        <authorList>
            <person name="Zimin A.V."/>
            <person name="Smith D.R."/>
            <person name="Sutton G."/>
            <person name="Yorke J.A."/>
        </authorList>
    </citation>
    <scope>NUCLEOTIDE SEQUENCE</scope>
    <source>
        <strain evidence="20">TSC#15010-1051.87</strain>
    </source>
</reference>
<dbReference type="Gene3D" id="3.30.200.20">
    <property type="entry name" value="Phosphorylase Kinase, domain 1"/>
    <property type="match status" value="1"/>
</dbReference>
<dbReference type="PROSITE" id="PS00107">
    <property type="entry name" value="PROTEIN_KINASE_ATP"/>
    <property type="match status" value="1"/>
</dbReference>
<evidence type="ECO:0000313" key="21">
    <source>
        <dbReference type="EMBL" id="KRF84531.1"/>
    </source>
</evidence>
<evidence type="ECO:0000256" key="5">
    <source>
        <dbReference type="ARBA" id="ARBA00022527"/>
    </source>
</evidence>
<feature type="region of interest" description="Disordered" evidence="17">
    <location>
        <begin position="531"/>
        <end position="552"/>
    </location>
</feature>
<evidence type="ECO:0000313" key="20">
    <source>
        <dbReference type="EMBL" id="EDW69705.2"/>
    </source>
</evidence>
<proteinExistence type="inferred from homology"/>
<comment type="subcellular location">
    <subcellularLocation>
        <location evidence="2">Cytoplasmic vesicle</location>
        <location evidence="2">Clathrin-coated vesicle</location>
    </subcellularLocation>
</comment>
<feature type="compositionally biased region" description="Polar residues" evidence="17">
    <location>
        <begin position="486"/>
        <end position="495"/>
    </location>
</feature>
<dbReference type="PANTHER" id="PTHR24418">
    <property type="entry name" value="TYROSINE-PROTEIN KINASE"/>
    <property type="match status" value="1"/>
</dbReference>
<dbReference type="KEGG" id="dvi:6623753"/>
<dbReference type="Gene3D" id="1.10.8.10">
    <property type="entry name" value="DNA helicase RuvA subunit, C-terminal domain"/>
    <property type="match status" value="1"/>
</dbReference>
<dbReference type="EMBL" id="CH940647">
    <property type="protein sequence ID" value="KRF84531.1"/>
    <property type="molecule type" value="Genomic_DNA"/>
</dbReference>
<organism evidence="20 24">
    <name type="scientific">Drosophila virilis</name>
    <name type="common">Fruit fly</name>
    <dbReference type="NCBI Taxonomy" id="7244"/>
    <lineage>
        <taxon>Eukaryota</taxon>
        <taxon>Metazoa</taxon>
        <taxon>Ecdysozoa</taxon>
        <taxon>Arthropoda</taxon>
        <taxon>Hexapoda</taxon>
        <taxon>Insecta</taxon>
        <taxon>Pterygota</taxon>
        <taxon>Neoptera</taxon>
        <taxon>Endopterygota</taxon>
        <taxon>Diptera</taxon>
        <taxon>Brachycera</taxon>
        <taxon>Muscomorpha</taxon>
        <taxon>Ephydroidea</taxon>
        <taxon>Drosophilidae</taxon>
        <taxon>Drosophila</taxon>
    </lineage>
</organism>
<dbReference type="FunCoup" id="B4LBB7">
    <property type="interactions" value="41"/>
</dbReference>
<keyword evidence="6" id="KW-0808">Transferase</keyword>
<protein>
    <submittedName>
        <fullName evidence="21">Uncharacterized protein, isoform B</fullName>
    </submittedName>
    <submittedName>
        <fullName evidence="20">Uncharacterized protein, isoform C</fullName>
    </submittedName>
    <submittedName>
        <fullName evidence="22">Uncharacterized protein, isoform D</fullName>
    </submittedName>
    <submittedName>
        <fullName evidence="23">Uncharacterized protein, isoform E</fullName>
    </submittedName>
</protein>
<dbReference type="AlphaFoldDB" id="B4LBB7"/>
<reference evidence="20 24" key="1">
    <citation type="journal article" date="2007" name="Nature">
        <title>Evolution of genes and genomes on the Drosophila phylogeny.</title>
        <authorList>
            <consortium name="Drosophila 12 Genomes Consortium"/>
            <person name="Clark A.G."/>
            <person name="Eisen M.B."/>
            <person name="Smith D.R."/>
            <person name="Bergman C.M."/>
            <person name="Oliver B."/>
            <person name="Markow T.A."/>
            <person name="Kaufman T.C."/>
            <person name="Kellis M."/>
            <person name="Gelbart W."/>
            <person name="Iyer V.N."/>
            <person name="Pollard D.A."/>
            <person name="Sackton T.B."/>
            <person name="Larracuente A.M."/>
            <person name="Singh N.D."/>
            <person name="Abad J.P."/>
            <person name="Abt D.N."/>
            <person name="Adryan B."/>
            <person name="Aguade M."/>
            <person name="Akashi H."/>
            <person name="Anderson W.W."/>
            <person name="Aquadro C.F."/>
            <person name="Ardell D.H."/>
            <person name="Arguello R."/>
            <person name="Artieri C.G."/>
            <person name="Barbash D.A."/>
            <person name="Barker D."/>
            <person name="Barsanti P."/>
            <person name="Batterham P."/>
            <person name="Batzoglou S."/>
            <person name="Begun D."/>
            <person name="Bhutkar A."/>
            <person name="Blanco E."/>
            <person name="Bosak S.A."/>
            <person name="Bradley R.K."/>
            <person name="Brand A.D."/>
            <person name="Brent M.R."/>
            <person name="Brooks A.N."/>
            <person name="Brown R.H."/>
            <person name="Butlin R.K."/>
            <person name="Caggese C."/>
            <person name="Calvi B.R."/>
            <person name="Bernardo de Carvalho A."/>
            <person name="Caspi A."/>
            <person name="Castrezana S."/>
            <person name="Celniker S.E."/>
            <person name="Chang J.L."/>
            <person name="Chapple C."/>
            <person name="Chatterji S."/>
            <person name="Chinwalla A."/>
            <person name="Civetta A."/>
            <person name="Clifton S.W."/>
            <person name="Comeron J.M."/>
            <person name="Costello J.C."/>
            <person name="Coyne J.A."/>
            <person name="Daub J."/>
            <person name="David R.G."/>
            <person name="Delcher A.L."/>
            <person name="Delehaunty K."/>
            <person name="Do C.B."/>
            <person name="Ebling H."/>
            <person name="Edwards K."/>
            <person name="Eickbush T."/>
            <person name="Evans J.D."/>
            <person name="Filipski A."/>
            <person name="Findeiss S."/>
            <person name="Freyhult E."/>
            <person name="Fulton L."/>
            <person name="Fulton R."/>
            <person name="Garcia A.C."/>
            <person name="Gardiner A."/>
            <person name="Garfield D.A."/>
            <person name="Garvin B.E."/>
            <person name="Gibson G."/>
            <person name="Gilbert D."/>
            <person name="Gnerre S."/>
            <person name="Godfrey J."/>
            <person name="Good R."/>
            <person name="Gotea V."/>
            <person name="Gravely B."/>
            <person name="Greenberg A.J."/>
            <person name="Griffiths-Jones S."/>
            <person name="Gross S."/>
            <person name="Guigo R."/>
            <person name="Gustafson E.A."/>
            <person name="Haerty W."/>
            <person name="Hahn M.W."/>
            <person name="Halligan D.L."/>
            <person name="Halpern A.L."/>
            <person name="Halter G.M."/>
            <person name="Han M.V."/>
            <person name="Heger A."/>
            <person name="Hillier L."/>
            <person name="Hinrichs A.S."/>
            <person name="Holmes I."/>
            <person name="Hoskins R.A."/>
            <person name="Hubisz M.J."/>
            <person name="Hultmark D."/>
            <person name="Huntley M.A."/>
            <person name="Jaffe D.B."/>
            <person name="Jagadeeshan S."/>
            <person name="Jeck W.R."/>
            <person name="Johnson J."/>
            <person name="Jones C.D."/>
            <person name="Jordan W.C."/>
            <person name="Karpen G.H."/>
            <person name="Kataoka E."/>
            <person name="Keightley P.D."/>
            <person name="Kheradpour P."/>
            <person name="Kirkness E.F."/>
            <person name="Koerich L.B."/>
            <person name="Kristiansen K."/>
            <person name="Kudrna D."/>
            <person name="Kulathinal R.J."/>
            <person name="Kumar S."/>
            <person name="Kwok R."/>
            <person name="Lander E."/>
            <person name="Langley C.H."/>
            <person name="Lapoint R."/>
            <person name="Lazzaro B.P."/>
            <person name="Lee S.J."/>
            <person name="Levesque L."/>
            <person name="Li R."/>
            <person name="Lin C.F."/>
            <person name="Lin M.F."/>
            <person name="Lindblad-Toh K."/>
            <person name="Llopart A."/>
            <person name="Long M."/>
            <person name="Low L."/>
            <person name="Lozovsky E."/>
            <person name="Lu J."/>
            <person name="Luo M."/>
            <person name="Machado C.A."/>
            <person name="Makalowski W."/>
            <person name="Marzo M."/>
            <person name="Matsuda M."/>
            <person name="Matzkin L."/>
            <person name="McAllister B."/>
            <person name="McBride C.S."/>
            <person name="McKernan B."/>
            <person name="McKernan K."/>
            <person name="Mendez-Lago M."/>
            <person name="Minx P."/>
            <person name="Mollenhauer M.U."/>
            <person name="Montooth K."/>
            <person name="Mount S.M."/>
            <person name="Mu X."/>
            <person name="Myers E."/>
            <person name="Negre B."/>
            <person name="Newfeld S."/>
            <person name="Nielsen R."/>
            <person name="Noor M.A."/>
            <person name="O'Grady P."/>
            <person name="Pachter L."/>
            <person name="Papaceit M."/>
            <person name="Parisi M.J."/>
            <person name="Parisi M."/>
            <person name="Parts L."/>
            <person name="Pedersen J.S."/>
            <person name="Pesole G."/>
            <person name="Phillippy A.M."/>
            <person name="Ponting C.P."/>
            <person name="Pop M."/>
            <person name="Porcelli D."/>
            <person name="Powell J.R."/>
            <person name="Prohaska S."/>
            <person name="Pruitt K."/>
            <person name="Puig M."/>
            <person name="Quesneville H."/>
            <person name="Ram K.R."/>
            <person name="Rand D."/>
            <person name="Rasmussen M.D."/>
            <person name="Reed L.K."/>
            <person name="Reenan R."/>
            <person name="Reily A."/>
            <person name="Remington K.A."/>
            <person name="Rieger T.T."/>
            <person name="Ritchie M.G."/>
            <person name="Robin C."/>
            <person name="Rogers Y.H."/>
            <person name="Rohde C."/>
            <person name="Rozas J."/>
            <person name="Rubenfield M.J."/>
            <person name="Ruiz A."/>
            <person name="Russo S."/>
            <person name="Salzberg S.L."/>
            <person name="Sanchez-Gracia A."/>
            <person name="Saranga D.J."/>
            <person name="Sato H."/>
            <person name="Schaeffer S.W."/>
            <person name="Schatz M.C."/>
            <person name="Schlenke T."/>
            <person name="Schwartz R."/>
            <person name="Segarra C."/>
            <person name="Singh R.S."/>
            <person name="Sirot L."/>
            <person name="Sirota M."/>
            <person name="Sisneros N.B."/>
            <person name="Smith C.D."/>
            <person name="Smith T.F."/>
            <person name="Spieth J."/>
            <person name="Stage D.E."/>
            <person name="Stark A."/>
            <person name="Stephan W."/>
            <person name="Strausberg R.L."/>
            <person name="Strempel S."/>
            <person name="Sturgill D."/>
            <person name="Sutton G."/>
            <person name="Sutton G.G."/>
            <person name="Tao W."/>
            <person name="Teichmann S."/>
            <person name="Tobari Y.N."/>
            <person name="Tomimura Y."/>
            <person name="Tsolas J.M."/>
            <person name="Valente V.L."/>
            <person name="Venter E."/>
            <person name="Venter J.C."/>
            <person name="Vicario S."/>
            <person name="Vieira F.G."/>
            <person name="Vilella A.J."/>
            <person name="Villasante A."/>
            <person name="Walenz B."/>
            <person name="Wang J."/>
            <person name="Wasserman M."/>
            <person name="Watts T."/>
            <person name="Wilson D."/>
            <person name="Wilson R.K."/>
            <person name="Wing R.A."/>
            <person name="Wolfner M.F."/>
            <person name="Wong A."/>
            <person name="Wong G.K."/>
            <person name="Wu C.I."/>
            <person name="Wu G."/>
            <person name="Yamamoto D."/>
            <person name="Yang H.P."/>
            <person name="Yang S.P."/>
            <person name="Yorke J.A."/>
            <person name="Yoshida K."/>
            <person name="Zdobnov E."/>
            <person name="Zhang P."/>
            <person name="Zhang Y."/>
            <person name="Zimin A.V."/>
            <person name="Baldwin J."/>
            <person name="Abdouelleil A."/>
            <person name="Abdulkadir J."/>
            <person name="Abebe A."/>
            <person name="Abera B."/>
            <person name="Abreu J."/>
            <person name="Acer S.C."/>
            <person name="Aftuck L."/>
            <person name="Alexander A."/>
            <person name="An P."/>
            <person name="Anderson E."/>
            <person name="Anderson S."/>
            <person name="Arachi H."/>
            <person name="Azer M."/>
            <person name="Bachantsang P."/>
            <person name="Barry A."/>
            <person name="Bayul T."/>
            <person name="Berlin A."/>
            <person name="Bessette D."/>
            <person name="Bloom T."/>
            <person name="Blye J."/>
            <person name="Boguslavskiy L."/>
            <person name="Bonnet C."/>
            <person name="Boukhgalter B."/>
            <person name="Bourzgui I."/>
            <person name="Brown A."/>
            <person name="Cahill P."/>
            <person name="Channer S."/>
            <person name="Cheshatsang Y."/>
            <person name="Chuda L."/>
            <person name="Citroen M."/>
            <person name="Collymore A."/>
            <person name="Cooke P."/>
            <person name="Costello M."/>
            <person name="D'Aco K."/>
            <person name="Daza R."/>
            <person name="De Haan G."/>
            <person name="DeGray S."/>
            <person name="DeMaso C."/>
            <person name="Dhargay N."/>
            <person name="Dooley K."/>
            <person name="Dooley E."/>
            <person name="Doricent M."/>
            <person name="Dorje P."/>
            <person name="Dorjee K."/>
            <person name="Dupes A."/>
            <person name="Elong R."/>
            <person name="Falk J."/>
            <person name="Farina A."/>
            <person name="Faro S."/>
            <person name="Ferguson D."/>
            <person name="Fisher S."/>
            <person name="Foley C.D."/>
            <person name="Franke A."/>
            <person name="Friedrich D."/>
            <person name="Gadbois L."/>
            <person name="Gearin G."/>
            <person name="Gearin C.R."/>
            <person name="Giannoukos G."/>
            <person name="Goode T."/>
            <person name="Graham J."/>
            <person name="Grandbois E."/>
            <person name="Grewal S."/>
            <person name="Gyaltsen K."/>
            <person name="Hafez N."/>
            <person name="Hagos B."/>
            <person name="Hall J."/>
            <person name="Henson C."/>
            <person name="Hollinger A."/>
            <person name="Honan T."/>
            <person name="Huard M.D."/>
            <person name="Hughes L."/>
            <person name="Hurhula B."/>
            <person name="Husby M.E."/>
            <person name="Kamat A."/>
            <person name="Kanga B."/>
            <person name="Kashin S."/>
            <person name="Khazanovich D."/>
            <person name="Kisner P."/>
            <person name="Lance K."/>
            <person name="Lara M."/>
            <person name="Lee W."/>
            <person name="Lennon N."/>
            <person name="Letendre F."/>
            <person name="LeVine R."/>
            <person name="Lipovsky A."/>
            <person name="Liu X."/>
            <person name="Liu J."/>
            <person name="Liu S."/>
            <person name="Lokyitsang T."/>
            <person name="Lokyitsang Y."/>
            <person name="Lubonja R."/>
            <person name="Lui A."/>
            <person name="MacDonald P."/>
            <person name="Magnisalis V."/>
            <person name="Maru K."/>
            <person name="Matthews C."/>
            <person name="McCusker W."/>
            <person name="McDonough S."/>
            <person name="Mehta T."/>
            <person name="Meldrim J."/>
            <person name="Meneus L."/>
            <person name="Mihai O."/>
            <person name="Mihalev A."/>
            <person name="Mihova T."/>
            <person name="Mittelman R."/>
            <person name="Mlenga V."/>
            <person name="Montmayeur A."/>
            <person name="Mulrain L."/>
            <person name="Navidi A."/>
            <person name="Naylor J."/>
            <person name="Negash T."/>
            <person name="Nguyen T."/>
            <person name="Nguyen N."/>
            <person name="Nicol R."/>
            <person name="Norbu C."/>
            <person name="Norbu N."/>
            <person name="Novod N."/>
            <person name="O'Neill B."/>
            <person name="Osman S."/>
            <person name="Markiewicz E."/>
            <person name="Oyono O.L."/>
            <person name="Patti C."/>
            <person name="Phunkhang P."/>
            <person name="Pierre F."/>
            <person name="Priest M."/>
            <person name="Raghuraman S."/>
            <person name="Rege F."/>
            <person name="Reyes R."/>
            <person name="Rise C."/>
            <person name="Rogov P."/>
            <person name="Ross K."/>
            <person name="Ryan E."/>
            <person name="Settipalli S."/>
            <person name="Shea T."/>
            <person name="Sherpa N."/>
            <person name="Shi L."/>
            <person name="Shih D."/>
            <person name="Sparrow T."/>
            <person name="Spaulding J."/>
            <person name="Stalker J."/>
            <person name="Stange-Thomann N."/>
            <person name="Stavropoulos S."/>
            <person name="Stone C."/>
            <person name="Strader C."/>
            <person name="Tesfaye S."/>
            <person name="Thomson T."/>
            <person name="Thoulutsang Y."/>
            <person name="Thoulutsang D."/>
            <person name="Topham K."/>
            <person name="Topping I."/>
            <person name="Tsamla T."/>
            <person name="Vassiliev H."/>
            <person name="Vo A."/>
            <person name="Wangchuk T."/>
            <person name="Wangdi T."/>
            <person name="Weiand M."/>
            <person name="Wilkinson J."/>
            <person name="Wilson A."/>
            <person name="Yadav S."/>
            <person name="Young G."/>
            <person name="Yu Q."/>
            <person name="Zembek L."/>
            <person name="Zhong D."/>
            <person name="Zimmer A."/>
            <person name="Zwirko Z."/>
            <person name="Jaffe D.B."/>
            <person name="Alvarez P."/>
            <person name="Brockman W."/>
            <person name="Butler J."/>
            <person name="Chin C."/>
            <person name="Gnerre S."/>
            <person name="Grabherr M."/>
            <person name="Kleber M."/>
            <person name="Mauceli E."/>
            <person name="MacCallum I."/>
        </authorList>
    </citation>
    <scope>NUCLEOTIDE SEQUENCE [LARGE SCALE GENOMIC DNA]</scope>
    <source>
        <strain evidence="20">TSC#15010-1051.87</strain>
        <strain evidence="24">Tucson 15010-1051.87</strain>
    </source>
</reference>
<dbReference type="CDD" id="cd09539">
    <property type="entry name" value="SAM_TNK-like"/>
    <property type="match status" value="1"/>
</dbReference>
<feature type="compositionally biased region" description="Polar residues" evidence="17">
    <location>
        <begin position="609"/>
        <end position="628"/>
    </location>
</feature>
<comment type="cofactor">
    <cofactor evidence="1">
        <name>Mg(2+)</name>
        <dbReference type="ChEBI" id="CHEBI:18420"/>
    </cofactor>
</comment>
<feature type="region of interest" description="Disordered" evidence="17">
    <location>
        <begin position="479"/>
        <end position="505"/>
    </location>
</feature>
<dbReference type="eggNOG" id="KOG0199">
    <property type="taxonomic scope" value="Eukaryota"/>
</dbReference>
<dbReference type="InterPro" id="IPR049587">
    <property type="entry name" value="TNK-like_SAM"/>
</dbReference>
<evidence type="ECO:0000256" key="4">
    <source>
        <dbReference type="ARBA" id="ARBA00022490"/>
    </source>
</evidence>
<evidence type="ECO:0000256" key="6">
    <source>
        <dbReference type="ARBA" id="ARBA00022679"/>
    </source>
</evidence>
<evidence type="ECO:0000256" key="8">
    <source>
        <dbReference type="ARBA" id="ARBA00022741"/>
    </source>
</evidence>
<dbReference type="EMBL" id="CH940647">
    <property type="protein sequence ID" value="KRF84532.1"/>
    <property type="molecule type" value="Genomic_DNA"/>
</dbReference>
<evidence type="ECO:0000313" key="23">
    <source>
        <dbReference type="EMBL" id="KRF84533.1"/>
    </source>
</evidence>
<dbReference type="GO" id="GO:0002009">
    <property type="term" value="P:morphogenesis of an epithelium"/>
    <property type="evidence" value="ECO:0007669"/>
    <property type="project" value="UniProtKB-ARBA"/>
</dbReference>
<dbReference type="InterPro" id="IPR015940">
    <property type="entry name" value="UBA"/>
</dbReference>
<evidence type="ECO:0000256" key="1">
    <source>
        <dbReference type="ARBA" id="ARBA00001946"/>
    </source>
</evidence>
<evidence type="ECO:0000256" key="7">
    <source>
        <dbReference type="ARBA" id="ARBA00022723"/>
    </source>
</evidence>
<feature type="compositionally biased region" description="Polar residues" evidence="17">
    <location>
        <begin position="811"/>
        <end position="833"/>
    </location>
</feature>
<evidence type="ECO:0000256" key="2">
    <source>
        <dbReference type="ARBA" id="ARBA00004132"/>
    </source>
</evidence>
<evidence type="ECO:0000256" key="13">
    <source>
        <dbReference type="ARBA" id="ARBA00023329"/>
    </source>
</evidence>
<evidence type="ECO:0000256" key="12">
    <source>
        <dbReference type="ARBA" id="ARBA00023137"/>
    </source>
</evidence>
<feature type="region of interest" description="Disordered" evidence="17">
    <location>
        <begin position="88"/>
        <end position="109"/>
    </location>
</feature>
<evidence type="ECO:0000313" key="22">
    <source>
        <dbReference type="EMBL" id="KRF84532.1"/>
    </source>
</evidence>
<evidence type="ECO:0000256" key="16">
    <source>
        <dbReference type="PROSITE-ProRule" id="PRU10141"/>
    </source>
</evidence>
<evidence type="ECO:0000256" key="3">
    <source>
        <dbReference type="ARBA" id="ARBA00022443"/>
    </source>
</evidence>
<dbReference type="SUPFAM" id="SSF56112">
    <property type="entry name" value="Protein kinase-like (PK-like)"/>
    <property type="match status" value="1"/>
</dbReference>
<dbReference type="HOGENOM" id="CLU_000288_7_39_1"/>
<feature type="region of interest" description="Disordered" evidence="17">
    <location>
        <begin position="811"/>
        <end position="839"/>
    </location>
</feature>
<dbReference type="Proteomes" id="UP000008792">
    <property type="component" value="Unassembled WGS sequence"/>
</dbReference>
<dbReference type="InterPro" id="IPR055175">
    <property type="entry name" value="ACK/TNK-like_SAM"/>
</dbReference>
<keyword evidence="11" id="KW-0460">Magnesium</keyword>
<keyword evidence="5" id="KW-0723">Serine/threonine-protein kinase</keyword>
<feature type="domain" description="UBA" evidence="19">
    <location>
        <begin position="1050"/>
        <end position="1093"/>
    </location>
</feature>
<comment type="catalytic activity">
    <reaction evidence="14">
        <text>L-threonyl-[protein] + ATP = O-phospho-L-threonyl-[protein] + ADP + H(+)</text>
        <dbReference type="Rhea" id="RHEA:46608"/>
        <dbReference type="Rhea" id="RHEA-COMP:11060"/>
        <dbReference type="Rhea" id="RHEA-COMP:11605"/>
        <dbReference type="ChEBI" id="CHEBI:15378"/>
        <dbReference type="ChEBI" id="CHEBI:30013"/>
        <dbReference type="ChEBI" id="CHEBI:30616"/>
        <dbReference type="ChEBI" id="CHEBI:61977"/>
        <dbReference type="ChEBI" id="CHEBI:456216"/>
        <dbReference type="EC" id="2.7.11.1"/>
    </reaction>
</comment>
<evidence type="ECO:0000256" key="10">
    <source>
        <dbReference type="ARBA" id="ARBA00022840"/>
    </source>
</evidence>
<evidence type="ECO:0000256" key="15">
    <source>
        <dbReference type="ARBA" id="ARBA00060742"/>
    </source>
</evidence>
<dbReference type="SMART" id="SM00219">
    <property type="entry name" value="TyrKc"/>
    <property type="match status" value="1"/>
</dbReference>
<dbReference type="SMR" id="B4LBB7"/>
<evidence type="ECO:0000256" key="11">
    <source>
        <dbReference type="ARBA" id="ARBA00022842"/>
    </source>
</evidence>
<sequence length="1096" mass="120658">MGSPAGGDGSASETAWLEDLLREVQLEQFLERIRDDLQVTRLAHFDYVLPDDLERCGLGKPAIRRLMEAVRKKKAHQWRKNILSKLIGGGKQPSSKKQQQQQQQQQQQHMQPGALTCLIHEKDITLGLKLGDGSFGVVRRGEWSASPAGQVLQVAVKVLKSDNLTQPGIIDDFFREVQAMHALDHSNLVRLYGVVLSQPMMMITELAERGSLLDTLRKQCRHTSLTHIWNWSVQIVTGMAYLEQKRFLHRDLACRNVLLAAGNKIKIGDFGLMRALPQEDDCYVMSEHKKVPFPWCAPESLRFRQFSHASDTWMFGVTLWEMFSFGEDPWVGLNGSQILRKIDREGERLHQPDACPPDVYAMMLQCWDKTPAERPTFAALKEYLASMSPPVMRATRSYHDAKGLQLEPGDIIAIIDGRTELKLIKGQNQRTYDIGVFPRALLEQRRLGDVQLRGNAAPGSPFGFCWGAAGAAQANGEERQRKCASLTPQAAQSPQGHAKERKSISSKQFSYNKLVNDCGGLQRRNAVKQKISARGPNRPPPPHQQQQQQQQQEGILIDISPEMRPTAALAAGDSASLQLDNSFCLLDAPIDVPTFAEAAAGTAYSSGPNTPTYFNEQPQFDFESTTGASPGRLQPPPYQMPPTYSNTMEFAQQLQKREQQTPVRDPFDTSSLDASAGALMLYSNAPAPEPVVVAPVYGSPAARKSLFGAGAGLANGHANKENIPALESAAMQYNLSNLTLERHEVTTVQQQQQSSQPASESVLLDKSFIAELEKDMYCGSNKAQEDYQRNSAQMYANKEIVYKQNLTPLKNATGSGNLSNHSSPTSNGSQASPTPTPKQNNVETAAAAVAGGAVSTQSVVNRIWYERVAATSSEYYAQPPPESAEQLYQNQSQQPETHHSFVAISNRVVAPKSSVYASNASLYGSVAATGGERYDQVAASMAGSAYYGQVPNGSGTAIYDEVTLDDYLRPHRPAPLAPPPLSAQQIQRRLDKMRQQQQQQLEGAHQLYAPVPAEAQREQEKLQQLMLELGSAAVEQDVRNALRAASGDVQLAQRHYKIDQLTRLGVAGRSQCEQALHQTGWSLEMAAELLLQTAAG</sequence>
<dbReference type="Pfam" id="PF22931">
    <property type="entry name" value="SAM_TNK"/>
    <property type="match status" value="1"/>
</dbReference>
<dbReference type="SMART" id="SM00165">
    <property type="entry name" value="UBA"/>
    <property type="match status" value="1"/>
</dbReference>
<keyword evidence="24" id="KW-1185">Reference proteome</keyword>
<dbReference type="InterPro" id="IPR001245">
    <property type="entry name" value="Ser-Thr/Tyr_kinase_cat_dom"/>
</dbReference>
<dbReference type="PROSITE" id="PS50030">
    <property type="entry name" value="UBA"/>
    <property type="match status" value="1"/>
</dbReference>
<gene>
    <name evidence="20" type="primary">Dvir\GJ11971</name>
    <name evidence="20" type="ORF">Dvir_GJ11971</name>
</gene>
<dbReference type="GO" id="GO:0046872">
    <property type="term" value="F:metal ion binding"/>
    <property type="evidence" value="ECO:0007669"/>
    <property type="project" value="UniProtKB-KW"/>
</dbReference>
<dbReference type="Pfam" id="PF07714">
    <property type="entry name" value="PK_Tyr_Ser-Thr"/>
    <property type="match status" value="1"/>
</dbReference>
<dbReference type="STRING" id="7244.B4LBB7"/>
<keyword evidence="9" id="KW-0418">Kinase</keyword>
<evidence type="ECO:0000313" key="24">
    <source>
        <dbReference type="Proteomes" id="UP000008792"/>
    </source>
</evidence>
<evidence type="ECO:0000256" key="9">
    <source>
        <dbReference type="ARBA" id="ARBA00022777"/>
    </source>
</evidence>
<dbReference type="PROSITE" id="PS00109">
    <property type="entry name" value="PROTEIN_KINASE_TYR"/>
    <property type="match status" value="1"/>
</dbReference>
<dbReference type="PROSITE" id="PS50011">
    <property type="entry name" value="PROTEIN_KINASE_DOM"/>
    <property type="match status" value="1"/>
</dbReference>
<keyword evidence="12" id="KW-0829">Tyrosine-protein kinase</keyword>
<keyword evidence="13" id="KW-0968">Cytoplasmic vesicle</keyword>
<dbReference type="OrthoDB" id="635774at2759"/>
<evidence type="ECO:0000259" key="18">
    <source>
        <dbReference type="PROSITE" id="PS50011"/>
    </source>
</evidence>
<dbReference type="CDD" id="cd05040">
    <property type="entry name" value="PTKc_Ack_like"/>
    <property type="match status" value="1"/>
</dbReference>
<dbReference type="InParanoid" id="B4LBB7"/>
<keyword evidence="3" id="KW-0728">SH3 domain</keyword>
<dbReference type="InterPro" id="IPR050198">
    <property type="entry name" value="Non-receptor_tyrosine_kinases"/>
</dbReference>
<comment type="similarity">
    <text evidence="15">Belongs to the protein kinase superfamily. Tyr protein kinase family.</text>
</comment>
<feature type="binding site" evidence="16">
    <location>
        <position position="157"/>
    </location>
    <ligand>
        <name>ATP</name>
        <dbReference type="ChEBI" id="CHEBI:30616"/>
    </ligand>
</feature>